<feature type="transmembrane region" description="Helical" evidence="2">
    <location>
        <begin position="226"/>
        <end position="246"/>
    </location>
</feature>
<organism evidence="3 4">
    <name type="scientific">Calycina marina</name>
    <dbReference type="NCBI Taxonomy" id="1763456"/>
    <lineage>
        <taxon>Eukaryota</taxon>
        <taxon>Fungi</taxon>
        <taxon>Dikarya</taxon>
        <taxon>Ascomycota</taxon>
        <taxon>Pezizomycotina</taxon>
        <taxon>Leotiomycetes</taxon>
        <taxon>Helotiales</taxon>
        <taxon>Pezizellaceae</taxon>
        <taxon>Calycina</taxon>
    </lineage>
</organism>
<evidence type="ECO:0000256" key="2">
    <source>
        <dbReference type="SAM" id="Phobius"/>
    </source>
</evidence>
<proteinExistence type="predicted"/>
<keyword evidence="2" id="KW-0812">Transmembrane</keyword>
<dbReference type="PANTHER" id="PTHR33927">
    <property type="entry name" value="TRANSMEMBRANE PROTEIN"/>
    <property type="match status" value="1"/>
</dbReference>
<name>A0A9P7YXF7_9HELO</name>
<sequence length="490" mass="54287">MSSTRTAMPNHDSWRNVVTIELPGHRDGNVDKGMNAINLDSVTASMEQIPGVDQACVVLRGEDLWAFYSGHRAWAERTMILALVKTQPEHTIPTKWDFRANHPLKPDDVVDEDTLLTSRSDAPTPEGESSREYGNQRREAGQILQQRTTASNLTMAILIRQEYVVNALFKTFVRVPHSMPLWFRYRCAGIFHLGGLHSGSAVAASIWLIVFNIAATVLKADAGVQVVSYITLAPLLAMIISAHPRLRALFHNRSRLFIDLLVGPHLHSSGSKLFSLPTPPAARLHLEESSSKVTLFPGSAVRLSSHPLTERHAFATIAEPGKPAFSVLISNAGDWTNHQIKNSPSKFWVRGIPTDGVMRVNHLFKKVVLVSTGSGIGPCLLVIKSRPAGSLRVFWSAPKPEVTFGKEIIQDIYHKDPEAVIWDTKKLGRPDMIKELYHLYKESEAEAVIIISNQKVTQLVAYGLESRGIPAFGAIADSLKRTSQEYLHDT</sequence>
<gene>
    <name evidence="3" type="ORF">BJ878DRAFT_482861</name>
</gene>
<keyword evidence="4" id="KW-1185">Reference proteome</keyword>
<feature type="region of interest" description="Disordered" evidence="1">
    <location>
        <begin position="107"/>
        <end position="135"/>
    </location>
</feature>
<accession>A0A9P7YXF7</accession>
<comment type="caution">
    <text evidence="3">The sequence shown here is derived from an EMBL/GenBank/DDBJ whole genome shotgun (WGS) entry which is preliminary data.</text>
</comment>
<dbReference type="PANTHER" id="PTHR33927:SF5">
    <property type="entry name" value="ENZYME, PUTATIVE (AFU_ORTHOLOGUE AFUA_8G01222)-RELATED"/>
    <property type="match status" value="1"/>
</dbReference>
<dbReference type="EMBL" id="MU254199">
    <property type="protein sequence ID" value="KAG9241525.1"/>
    <property type="molecule type" value="Genomic_DNA"/>
</dbReference>
<keyword evidence="2" id="KW-0472">Membrane</keyword>
<evidence type="ECO:0000313" key="4">
    <source>
        <dbReference type="Proteomes" id="UP000887226"/>
    </source>
</evidence>
<protein>
    <submittedName>
        <fullName evidence="3">Uncharacterized protein</fullName>
    </submittedName>
</protein>
<reference evidence="3" key="1">
    <citation type="journal article" date="2021" name="IMA Fungus">
        <title>Genomic characterization of three marine fungi, including Emericellopsis atlantica sp. nov. with signatures of a generalist lifestyle and marine biomass degradation.</title>
        <authorList>
            <person name="Hagestad O.C."/>
            <person name="Hou L."/>
            <person name="Andersen J.H."/>
            <person name="Hansen E.H."/>
            <person name="Altermark B."/>
            <person name="Li C."/>
            <person name="Kuhnert E."/>
            <person name="Cox R.J."/>
            <person name="Crous P.W."/>
            <person name="Spatafora J.W."/>
            <person name="Lail K."/>
            <person name="Amirebrahimi M."/>
            <person name="Lipzen A."/>
            <person name="Pangilinan J."/>
            <person name="Andreopoulos W."/>
            <person name="Hayes R.D."/>
            <person name="Ng V."/>
            <person name="Grigoriev I.V."/>
            <person name="Jackson S.A."/>
            <person name="Sutton T.D.S."/>
            <person name="Dobson A.D.W."/>
            <person name="Rama T."/>
        </authorList>
    </citation>
    <scope>NUCLEOTIDE SEQUENCE</scope>
    <source>
        <strain evidence="3">TRa3180A</strain>
    </source>
</reference>
<dbReference type="InterPro" id="IPR052979">
    <property type="entry name" value="Adenylate-forming_domain"/>
</dbReference>
<dbReference type="AlphaFoldDB" id="A0A9P7YXF7"/>
<evidence type="ECO:0000256" key="1">
    <source>
        <dbReference type="SAM" id="MobiDB-lite"/>
    </source>
</evidence>
<feature type="transmembrane region" description="Helical" evidence="2">
    <location>
        <begin position="189"/>
        <end position="214"/>
    </location>
</feature>
<keyword evidence="2" id="KW-1133">Transmembrane helix</keyword>
<evidence type="ECO:0000313" key="3">
    <source>
        <dbReference type="EMBL" id="KAG9241525.1"/>
    </source>
</evidence>
<dbReference type="OrthoDB" id="3142841at2759"/>
<dbReference type="Proteomes" id="UP000887226">
    <property type="component" value="Unassembled WGS sequence"/>
</dbReference>